<dbReference type="RefSeq" id="XP_022243493.1">
    <property type="nucleotide sequence ID" value="XM_022387785.1"/>
</dbReference>
<organism evidence="5 6">
    <name type="scientific">Limulus polyphemus</name>
    <name type="common">Atlantic horseshoe crab</name>
    <dbReference type="NCBI Taxonomy" id="6850"/>
    <lineage>
        <taxon>Eukaryota</taxon>
        <taxon>Metazoa</taxon>
        <taxon>Ecdysozoa</taxon>
        <taxon>Arthropoda</taxon>
        <taxon>Chelicerata</taxon>
        <taxon>Merostomata</taxon>
        <taxon>Xiphosura</taxon>
        <taxon>Limulidae</taxon>
        <taxon>Limulus</taxon>
    </lineage>
</organism>
<evidence type="ECO:0000256" key="2">
    <source>
        <dbReference type="ARBA" id="ARBA00009758"/>
    </source>
</evidence>
<name>A0ABM1B778_LIMPO</name>
<evidence type="ECO:0000256" key="4">
    <source>
        <dbReference type="SAM" id="MobiDB-lite"/>
    </source>
</evidence>
<dbReference type="InterPro" id="IPR000406">
    <property type="entry name" value="Rho_GDI"/>
</dbReference>
<feature type="region of interest" description="Disordered" evidence="4">
    <location>
        <begin position="1"/>
        <end position="20"/>
    </location>
</feature>
<comment type="subcellular location">
    <subcellularLocation>
        <location evidence="1">Cytoplasm</location>
    </subcellularLocation>
</comment>
<gene>
    <name evidence="6 7 8" type="primary">LOC106460991</name>
</gene>
<evidence type="ECO:0000313" key="6">
    <source>
        <dbReference type="RefSeq" id="XP_013776212.1"/>
    </source>
</evidence>
<dbReference type="InterPro" id="IPR014756">
    <property type="entry name" value="Ig_E-set"/>
</dbReference>
<protein>
    <submittedName>
        <fullName evidence="6 7">Rho GDP-dissociation inhibitor 1-like</fullName>
    </submittedName>
</protein>
<evidence type="ECO:0000313" key="5">
    <source>
        <dbReference type="Proteomes" id="UP000694941"/>
    </source>
</evidence>
<dbReference type="SUPFAM" id="SSF81296">
    <property type="entry name" value="E set domains"/>
    <property type="match status" value="1"/>
</dbReference>
<sequence length="201" mass="23285">MADNNSKEDTVMITEDEEEINYRPPAERTLQEIIEADHEDNSLKKYKETLLGQATKELVVVDPKNPGRVLVNSLSLIVDGRPNATLDLSGDLGNLNKRIFIVKEGIQYRIQIDFYVQREIVTGLKYVQRIMRHDVLVEKTSHMVGSYGPKLELQSFITKPEEMPSGMPARGKYTVKSLFTDDDKNEHLKWEWCFEIRKDWE</sequence>
<feature type="compositionally biased region" description="Basic and acidic residues" evidence="4">
    <location>
        <begin position="1"/>
        <end position="10"/>
    </location>
</feature>
<evidence type="ECO:0000313" key="8">
    <source>
        <dbReference type="RefSeq" id="XP_022243493.1"/>
    </source>
</evidence>
<dbReference type="GeneID" id="106460991"/>
<dbReference type="Pfam" id="PF02115">
    <property type="entry name" value="Rho_GDI"/>
    <property type="match status" value="1"/>
</dbReference>
<proteinExistence type="inferred from homology"/>
<evidence type="ECO:0000256" key="1">
    <source>
        <dbReference type="ARBA" id="ARBA00004496"/>
    </source>
</evidence>
<dbReference type="RefSeq" id="XP_013776212.1">
    <property type="nucleotide sequence ID" value="XM_013920758.2"/>
</dbReference>
<dbReference type="PRINTS" id="PR00492">
    <property type="entry name" value="RHOGDI"/>
</dbReference>
<reference evidence="6 7" key="1">
    <citation type="submission" date="2025-05" db="UniProtKB">
        <authorList>
            <consortium name="RefSeq"/>
        </authorList>
    </citation>
    <scope>IDENTIFICATION</scope>
    <source>
        <tissue evidence="6 7">Muscle</tissue>
    </source>
</reference>
<evidence type="ECO:0000313" key="7">
    <source>
        <dbReference type="RefSeq" id="XP_022243492.1"/>
    </source>
</evidence>
<dbReference type="Proteomes" id="UP000694941">
    <property type="component" value="Unplaced"/>
</dbReference>
<evidence type="ECO:0000256" key="3">
    <source>
        <dbReference type="ARBA" id="ARBA00022490"/>
    </source>
</evidence>
<dbReference type="PANTHER" id="PTHR10980:SF3">
    <property type="entry name" value="LD16419P"/>
    <property type="match status" value="1"/>
</dbReference>
<keyword evidence="5" id="KW-1185">Reference proteome</keyword>
<accession>A0ABM1B778</accession>
<keyword evidence="3" id="KW-0963">Cytoplasm</keyword>
<dbReference type="RefSeq" id="XP_022243492.1">
    <property type="nucleotide sequence ID" value="XM_022387784.1"/>
</dbReference>
<comment type="similarity">
    <text evidence="2">Belongs to the Rho GDI family.</text>
</comment>
<dbReference type="Gene3D" id="2.70.50.30">
    <property type="entry name" value="Coagulation Factor XIII, subunit A, domain 1"/>
    <property type="match status" value="1"/>
</dbReference>
<dbReference type="InterPro" id="IPR024792">
    <property type="entry name" value="RhoGDI_dom_sf"/>
</dbReference>
<dbReference type="PANTHER" id="PTHR10980">
    <property type="entry name" value="RHO GDP-DISSOCIATION INHIBITOR"/>
    <property type="match status" value="1"/>
</dbReference>